<dbReference type="Proteomes" id="UP001055811">
    <property type="component" value="Linkage Group LG06"/>
</dbReference>
<sequence>MVPVKKQLGYLFSSTTHVRNMTTKMTQLEGKRLDVQNHVNKNDMSNMEVPARVSDWLKEVENIKKDVQSISSTESGCFDIKMRYQVGRKAVKNTEVIDNLIKEWLEMRWSDAEKPLGKVNTFAPSVGDAQNDFKSREKIFNEALSLSSTKRC</sequence>
<name>A0ACB9BRZ5_CICIN</name>
<comment type="caution">
    <text evidence="1">The sequence shown here is derived from an EMBL/GenBank/DDBJ whole genome shotgun (WGS) entry which is preliminary data.</text>
</comment>
<accession>A0ACB9BRZ5</accession>
<keyword evidence="2" id="KW-1185">Reference proteome</keyword>
<protein>
    <submittedName>
        <fullName evidence="1">Uncharacterized protein</fullName>
    </submittedName>
</protein>
<gene>
    <name evidence="1" type="ORF">L2E82_36475</name>
</gene>
<organism evidence="1 2">
    <name type="scientific">Cichorium intybus</name>
    <name type="common">Chicory</name>
    <dbReference type="NCBI Taxonomy" id="13427"/>
    <lineage>
        <taxon>Eukaryota</taxon>
        <taxon>Viridiplantae</taxon>
        <taxon>Streptophyta</taxon>
        <taxon>Embryophyta</taxon>
        <taxon>Tracheophyta</taxon>
        <taxon>Spermatophyta</taxon>
        <taxon>Magnoliopsida</taxon>
        <taxon>eudicotyledons</taxon>
        <taxon>Gunneridae</taxon>
        <taxon>Pentapetalae</taxon>
        <taxon>asterids</taxon>
        <taxon>campanulids</taxon>
        <taxon>Asterales</taxon>
        <taxon>Asteraceae</taxon>
        <taxon>Cichorioideae</taxon>
        <taxon>Cichorieae</taxon>
        <taxon>Cichoriinae</taxon>
        <taxon>Cichorium</taxon>
    </lineage>
</organism>
<reference evidence="1 2" key="2">
    <citation type="journal article" date="2022" name="Mol. Ecol. Resour.">
        <title>The genomes of chicory, endive, great burdock and yacon provide insights into Asteraceae paleo-polyploidization history and plant inulin production.</title>
        <authorList>
            <person name="Fan W."/>
            <person name="Wang S."/>
            <person name="Wang H."/>
            <person name="Wang A."/>
            <person name="Jiang F."/>
            <person name="Liu H."/>
            <person name="Zhao H."/>
            <person name="Xu D."/>
            <person name="Zhang Y."/>
        </authorList>
    </citation>
    <scope>NUCLEOTIDE SEQUENCE [LARGE SCALE GENOMIC DNA]</scope>
    <source>
        <strain evidence="2">cv. Punajuju</strain>
        <tissue evidence="1">Leaves</tissue>
    </source>
</reference>
<reference evidence="2" key="1">
    <citation type="journal article" date="2022" name="Mol. Ecol. Resour.">
        <title>The genomes of chicory, endive, great burdock and yacon provide insights into Asteraceae palaeo-polyploidization history and plant inulin production.</title>
        <authorList>
            <person name="Fan W."/>
            <person name="Wang S."/>
            <person name="Wang H."/>
            <person name="Wang A."/>
            <person name="Jiang F."/>
            <person name="Liu H."/>
            <person name="Zhao H."/>
            <person name="Xu D."/>
            <person name="Zhang Y."/>
        </authorList>
    </citation>
    <scope>NUCLEOTIDE SEQUENCE [LARGE SCALE GENOMIC DNA]</scope>
    <source>
        <strain evidence="2">cv. Punajuju</strain>
    </source>
</reference>
<dbReference type="EMBL" id="CM042014">
    <property type="protein sequence ID" value="KAI3724689.1"/>
    <property type="molecule type" value="Genomic_DNA"/>
</dbReference>
<proteinExistence type="predicted"/>
<evidence type="ECO:0000313" key="2">
    <source>
        <dbReference type="Proteomes" id="UP001055811"/>
    </source>
</evidence>
<evidence type="ECO:0000313" key="1">
    <source>
        <dbReference type="EMBL" id="KAI3724689.1"/>
    </source>
</evidence>